<dbReference type="AlphaFoldDB" id="A0A2V5L8L2"/>
<protein>
    <submittedName>
        <fullName evidence="1">Peptidase C26</fullName>
    </submittedName>
</protein>
<keyword evidence="2" id="KW-1185">Reference proteome</keyword>
<evidence type="ECO:0000313" key="2">
    <source>
        <dbReference type="Proteomes" id="UP000247832"/>
    </source>
</evidence>
<reference evidence="1 2" key="1">
    <citation type="submission" date="2018-05" db="EMBL/GenBank/DDBJ databases">
        <title>Genetic diversity of glacier-inhabiting Cryobacterium bacteria in China and description of Cryobacterium mengkeensis sp. nov. and Arthrobacter glacialis sp. nov.</title>
        <authorList>
            <person name="Liu Q."/>
            <person name="Xin Y.-H."/>
        </authorList>
    </citation>
    <scope>NUCLEOTIDE SEQUENCE [LARGE SCALE GENOMIC DNA]</scope>
    <source>
        <strain evidence="1 2">LI2</strain>
    </source>
</reference>
<organism evidence="1 2">
    <name type="scientific">Arthrobacter livingstonensis</name>
    <dbReference type="NCBI Taxonomy" id="670078"/>
    <lineage>
        <taxon>Bacteria</taxon>
        <taxon>Bacillati</taxon>
        <taxon>Actinomycetota</taxon>
        <taxon>Actinomycetes</taxon>
        <taxon>Micrococcales</taxon>
        <taxon>Micrococcaceae</taxon>
        <taxon>Arthrobacter</taxon>
    </lineage>
</organism>
<dbReference type="EMBL" id="QJVD01000008">
    <property type="protein sequence ID" value="PYI67648.1"/>
    <property type="molecule type" value="Genomic_DNA"/>
</dbReference>
<dbReference type="SUPFAM" id="SSF52317">
    <property type="entry name" value="Class I glutamine amidotransferase-like"/>
    <property type="match status" value="1"/>
</dbReference>
<name>A0A2V5L8L2_9MICC</name>
<comment type="caution">
    <text evidence="1">The sequence shown here is derived from an EMBL/GenBank/DDBJ whole genome shotgun (WGS) entry which is preliminary data.</text>
</comment>
<sequence>MKTPTRRPLIAVPGRFSESASALRYKAVVNAYALIQGVYQAGGEPLTMLPASARGATEEEIYQEVSARLPFADAVLLPGGADIAAWRYGQEVHPEADHSDELQDAFDLAVVRFVIANKVPTLAVCRGMQLLNVSLGGDLTQHLPTPHMNRIHNISLDGRSPLVSAMARNPEVSCYHHQAVDRLGEGLVATAWAEDGTIEALDLEGADFWIHAIQWHPEDTVAHDLAQQALLKEFIANIPLR</sequence>
<dbReference type="OrthoDB" id="9813383at2"/>
<dbReference type="Pfam" id="PF07722">
    <property type="entry name" value="Peptidase_C26"/>
    <property type="match status" value="1"/>
</dbReference>
<accession>A0A2V5L8L2</accession>
<proteinExistence type="predicted"/>
<dbReference type="PROSITE" id="PS51273">
    <property type="entry name" value="GATASE_TYPE_1"/>
    <property type="match status" value="1"/>
</dbReference>
<dbReference type="CDD" id="cd01745">
    <property type="entry name" value="GATase1_2"/>
    <property type="match status" value="1"/>
</dbReference>
<dbReference type="InterPro" id="IPR011697">
    <property type="entry name" value="Peptidase_C26"/>
</dbReference>
<gene>
    <name evidence="1" type="ORF">CVV68_09430</name>
</gene>
<dbReference type="PANTHER" id="PTHR43235">
    <property type="entry name" value="GLUTAMINE AMIDOTRANSFERASE PB2B2.05-RELATED"/>
    <property type="match status" value="1"/>
</dbReference>
<evidence type="ECO:0000313" key="1">
    <source>
        <dbReference type="EMBL" id="PYI67648.1"/>
    </source>
</evidence>
<dbReference type="InterPro" id="IPR029062">
    <property type="entry name" value="Class_I_gatase-like"/>
</dbReference>
<dbReference type="RefSeq" id="WP_110500757.1">
    <property type="nucleotide sequence ID" value="NZ_QJVD01000008.1"/>
</dbReference>
<dbReference type="Proteomes" id="UP000247832">
    <property type="component" value="Unassembled WGS sequence"/>
</dbReference>
<dbReference type="PANTHER" id="PTHR43235:SF1">
    <property type="entry name" value="GLUTAMINE AMIDOTRANSFERASE PB2B2.05-RELATED"/>
    <property type="match status" value="1"/>
</dbReference>
<dbReference type="Gene3D" id="3.40.50.880">
    <property type="match status" value="1"/>
</dbReference>
<dbReference type="GO" id="GO:0016811">
    <property type="term" value="F:hydrolase activity, acting on carbon-nitrogen (but not peptide) bonds, in linear amides"/>
    <property type="evidence" value="ECO:0007669"/>
    <property type="project" value="InterPro"/>
</dbReference>
<dbReference type="GO" id="GO:0005829">
    <property type="term" value="C:cytosol"/>
    <property type="evidence" value="ECO:0007669"/>
    <property type="project" value="TreeGrafter"/>
</dbReference>
<dbReference type="InterPro" id="IPR044668">
    <property type="entry name" value="PuuD-like"/>
</dbReference>